<proteinExistence type="predicted"/>
<sequence length="209" mass="23632">MPGLEVLPKSTKLDSRAEMALFQMTDYLNRGSSGLFSQLSRLSIRLWTYLEEEEYGMLLAREAQPYTSPIRCILRLYNEAALVLRRWSHKTIILSSASCEKCGKESMMHRNCQLVMELFFLINYLPLPLGGPRGIQEILWTLEIKRPGGLCDVTSDHLIMIMSASSPSLIPNRHHHLPSPNSTFFIPVSQRIAGNVEPDKGCTQIQVPS</sequence>
<comment type="caution">
    <text evidence="1">The sequence shown here is derived from an EMBL/GenBank/DDBJ whole genome shotgun (WGS) entry which is preliminary data.</text>
</comment>
<gene>
    <name evidence="1" type="ORF">DFP72DRAFT_1114384</name>
</gene>
<protein>
    <submittedName>
        <fullName evidence="1">Uncharacterized protein</fullName>
    </submittedName>
</protein>
<name>A0A8H6M6Q4_9AGAR</name>
<dbReference type="Proteomes" id="UP000521943">
    <property type="component" value="Unassembled WGS sequence"/>
</dbReference>
<dbReference type="EMBL" id="JACGCI010000024">
    <property type="protein sequence ID" value="KAF6756860.1"/>
    <property type="molecule type" value="Genomic_DNA"/>
</dbReference>
<evidence type="ECO:0000313" key="2">
    <source>
        <dbReference type="Proteomes" id="UP000521943"/>
    </source>
</evidence>
<evidence type="ECO:0000313" key="1">
    <source>
        <dbReference type="EMBL" id="KAF6756860.1"/>
    </source>
</evidence>
<reference evidence="1 2" key="1">
    <citation type="submission" date="2020-07" db="EMBL/GenBank/DDBJ databases">
        <title>Comparative genomics of pyrophilous fungi reveals a link between fire events and developmental genes.</title>
        <authorList>
            <consortium name="DOE Joint Genome Institute"/>
            <person name="Steindorff A.S."/>
            <person name="Carver A."/>
            <person name="Calhoun S."/>
            <person name="Stillman K."/>
            <person name="Liu H."/>
            <person name="Lipzen A."/>
            <person name="Pangilinan J."/>
            <person name="Labutti K."/>
            <person name="Bruns T.D."/>
            <person name="Grigoriev I.V."/>
        </authorList>
    </citation>
    <scope>NUCLEOTIDE SEQUENCE [LARGE SCALE GENOMIC DNA]</scope>
    <source>
        <strain evidence="1 2">CBS 144469</strain>
    </source>
</reference>
<accession>A0A8H6M6Q4</accession>
<organism evidence="1 2">
    <name type="scientific">Ephemerocybe angulata</name>
    <dbReference type="NCBI Taxonomy" id="980116"/>
    <lineage>
        <taxon>Eukaryota</taxon>
        <taxon>Fungi</taxon>
        <taxon>Dikarya</taxon>
        <taxon>Basidiomycota</taxon>
        <taxon>Agaricomycotina</taxon>
        <taxon>Agaricomycetes</taxon>
        <taxon>Agaricomycetidae</taxon>
        <taxon>Agaricales</taxon>
        <taxon>Agaricineae</taxon>
        <taxon>Psathyrellaceae</taxon>
        <taxon>Ephemerocybe</taxon>
    </lineage>
</organism>
<keyword evidence="2" id="KW-1185">Reference proteome</keyword>
<dbReference type="AlphaFoldDB" id="A0A8H6M6Q4"/>